<protein>
    <submittedName>
        <fullName evidence="1">Uncharacterized protein</fullName>
    </submittedName>
</protein>
<proteinExistence type="predicted"/>
<dbReference type="AlphaFoldDB" id="A0A7M1WRW3"/>
<name>A0A7M1WRW3_VIBPH</name>
<sequence length="426" mass="49382">MSVVFILCLISFIMLINKVIFKSYITFESVLPLFYLILLFFLSSGLYLEREISVISLSVVILFSVVFYAVSFFTLGFCNKKSSTNEIVLNEKSLSKYLSAFSLFLLFYIAYYVPEALQLMLVDSIANYRSSINGFGDDGSVLFGKGIELFVYQFFFKGILVSVSIVSSVIFHIRNVKLPIYIVTLVILLDCIVSFGRFILYYHFVTFVVVGFIYSKLNIRKLLLSTSLLLIFIVVFTLFRFENFSDLVSVVVRNIVGYHVFGFALFDYYLTENMPEVIDVDGLVFLANFQYILQKIINIFGCNLNTFMSTDNYRDLSEFVFLGKDVFDNNVYANAFYTNLLDFYLDAGVFSVLVYTLIISSLYSFLLFKVKSENSILCVFLFSYLFLIVYFGVFNSQLLLMRNVFSLLFLVFLYFLFFKKYKWSLK</sequence>
<dbReference type="EMBL" id="MT898409">
    <property type="protein sequence ID" value="QOS29775.1"/>
    <property type="molecule type" value="Genomic_DNA"/>
</dbReference>
<gene>
    <name evidence="1" type="ORF">VP127_00022</name>
</gene>
<accession>A0A7M1WRW3</accession>
<reference evidence="1" key="1">
    <citation type="submission" date="2020-08" db="EMBL/GenBank/DDBJ databases">
        <title>Genetic structure, function and evolution of capsule biosynthesis loci in Vibrio parahaemolyticus.</title>
        <authorList>
            <person name="Li L."/>
            <person name="Bian S."/>
        </authorList>
    </citation>
    <scope>NUCLEOTIDE SEQUENCE</scope>
    <source>
        <strain evidence="1">VP127</strain>
    </source>
</reference>
<evidence type="ECO:0000313" key="1">
    <source>
        <dbReference type="EMBL" id="QOS29775.1"/>
    </source>
</evidence>
<organism evidence="1">
    <name type="scientific">Vibrio parahaemolyticus</name>
    <dbReference type="NCBI Taxonomy" id="670"/>
    <lineage>
        <taxon>Bacteria</taxon>
        <taxon>Pseudomonadati</taxon>
        <taxon>Pseudomonadota</taxon>
        <taxon>Gammaproteobacteria</taxon>
        <taxon>Vibrionales</taxon>
        <taxon>Vibrionaceae</taxon>
        <taxon>Vibrio</taxon>
    </lineage>
</organism>
<dbReference type="RefSeq" id="WP_140262552.1">
    <property type="nucleotide sequence ID" value="NZ_JAFLNY010000005.1"/>
</dbReference>